<evidence type="ECO:0000313" key="2">
    <source>
        <dbReference type="Proteomes" id="UP001652661"/>
    </source>
</evidence>
<gene>
    <name evidence="3" type="primary">LOC138927980</name>
</gene>
<keyword evidence="2" id="KW-1185">Reference proteome</keyword>
<dbReference type="RefSeq" id="XP_070139940.1">
    <property type="nucleotide sequence ID" value="XM_070283839.1"/>
</dbReference>
<evidence type="ECO:0000256" key="1">
    <source>
        <dbReference type="SAM" id="SignalP"/>
    </source>
</evidence>
<dbReference type="PANTHER" id="PTHR20898:SF0">
    <property type="entry name" value="DAEDALUS ON 3-RELATED"/>
    <property type="match status" value="1"/>
</dbReference>
<reference evidence="2" key="1">
    <citation type="submission" date="2025-05" db="UniProtKB">
        <authorList>
            <consortium name="RefSeq"/>
        </authorList>
    </citation>
    <scope>NUCLEOTIDE SEQUENCE [LARGE SCALE GENOMIC DNA]</scope>
    <source>
        <strain evidence="2">14028-0561.14</strain>
    </source>
</reference>
<proteinExistence type="predicted"/>
<name>A0ABM4GB55_DROKI</name>
<protein>
    <recommendedName>
        <fullName evidence="4">MD-2-related lipid-recognition domain-containing protein</fullName>
    </recommendedName>
</protein>
<dbReference type="GeneID" id="138927980"/>
<dbReference type="InterPro" id="IPR010512">
    <property type="entry name" value="DUF1091"/>
</dbReference>
<feature type="chain" id="PRO_5045586353" description="MD-2-related lipid-recognition domain-containing protein" evidence="1">
    <location>
        <begin position="20"/>
        <end position="185"/>
    </location>
</feature>
<dbReference type="Proteomes" id="UP001652661">
    <property type="component" value="Chromosome 2R"/>
</dbReference>
<dbReference type="PANTHER" id="PTHR20898">
    <property type="entry name" value="DAEDALUS ON 3-RELATED-RELATED"/>
    <property type="match status" value="1"/>
</dbReference>
<evidence type="ECO:0000313" key="3">
    <source>
        <dbReference type="RefSeq" id="XP_070139940.1"/>
    </source>
</evidence>
<reference evidence="3" key="2">
    <citation type="submission" date="2025-08" db="UniProtKB">
        <authorList>
            <consortium name="RefSeq"/>
        </authorList>
    </citation>
    <scope>IDENTIFICATION</scope>
    <source>
        <strain evidence="3">14028-0561.14</strain>
        <tissue evidence="3">Whole fly</tissue>
    </source>
</reference>
<keyword evidence="1" id="KW-0732">Signal</keyword>
<dbReference type="SMART" id="SM00697">
    <property type="entry name" value="DM8"/>
    <property type="match status" value="1"/>
</dbReference>
<accession>A0ABM4GB55</accession>
<evidence type="ECO:0008006" key="4">
    <source>
        <dbReference type="Google" id="ProtNLM"/>
    </source>
</evidence>
<dbReference type="Pfam" id="PF06477">
    <property type="entry name" value="DUF1091"/>
    <property type="match status" value="1"/>
</dbReference>
<sequence>MRFLCIAGLVLALSVPLLGDLLTRHTNIKCETKDTSYLEVEFCRLKVLGRGIIGANVHLKMLQLPIKSVTINYGVWRKLSGYHPFLFNVSVDFCRYLRHPNPGNVFHYFYRALMPYTNMNYTCPITSDLILKDFVLEDKMFSKFPVPSGSYMFSIKLLGAGVWKGSIYSYMDLYVDNNKTIQKNH</sequence>
<organism evidence="2 3">
    <name type="scientific">Drosophila kikkawai</name>
    <name type="common">Fruit fly</name>
    <dbReference type="NCBI Taxonomy" id="30033"/>
    <lineage>
        <taxon>Eukaryota</taxon>
        <taxon>Metazoa</taxon>
        <taxon>Ecdysozoa</taxon>
        <taxon>Arthropoda</taxon>
        <taxon>Hexapoda</taxon>
        <taxon>Insecta</taxon>
        <taxon>Pterygota</taxon>
        <taxon>Neoptera</taxon>
        <taxon>Endopterygota</taxon>
        <taxon>Diptera</taxon>
        <taxon>Brachycera</taxon>
        <taxon>Muscomorpha</taxon>
        <taxon>Ephydroidea</taxon>
        <taxon>Drosophilidae</taxon>
        <taxon>Drosophila</taxon>
        <taxon>Sophophora</taxon>
    </lineage>
</organism>
<feature type="signal peptide" evidence="1">
    <location>
        <begin position="1"/>
        <end position="19"/>
    </location>
</feature>